<feature type="region of interest" description="Disordered" evidence="2">
    <location>
        <begin position="1"/>
        <end position="35"/>
    </location>
</feature>
<feature type="compositionally biased region" description="Low complexity" evidence="2">
    <location>
        <begin position="7"/>
        <end position="22"/>
    </location>
</feature>
<dbReference type="SMART" id="SM00422">
    <property type="entry name" value="HTH_MERR"/>
    <property type="match status" value="1"/>
</dbReference>
<feature type="region of interest" description="Disordered" evidence="2">
    <location>
        <begin position="268"/>
        <end position="314"/>
    </location>
</feature>
<dbReference type="EMBL" id="BAAATJ010000002">
    <property type="protein sequence ID" value="GAA2385550.1"/>
    <property type="molecule type" value="Genomic_DNA"/>
</dbReference>
<dbReference type="PROSITE" id="PS50937">
    <property type="entry name" value="HTH_MERR_2"/>
    <property type="match status" value="1"/>
</dbReference>
<dbReference type="InterPro" id="IPR000551">
    <property type="entry name" value="MerR-type_HTH_dom"/>
</dbReference>
<evidence type="ECO:0000259" key="3">
    <source>
        <dbReference type="PROSITE" id="PS50937"/>
    </source>
</evidence>
<evidence type="ECO:0000313" key="4">
    <source>
        <dbReference type="EMBL" id="GAA2385550.1"/>
    </source>
</evidence>
<dbReference type="SUPFAM" id="SSF46955">
    <property type="entry name" value="Putative DNA-binding domain"/>
    <property type="match status" value="1"/>
</dbReference>
<dbReference type="InterPro" id="IPR047057">
    <property type="entry name" value="MerR_fam"/>
</dbReference>
<feature type="compositionally biased region" description="Low complexity" evidence="2">
    <location>
        <begin position="302"/>
        <end position="314"/>
    </location>
</feature>
<dbReference type="Gene3D" id="1.10.1660.10">
    <property type="match status" value="1"/>
</dbReference>
<dbReference type="InterPro" id="IPR009061">
    <property type="entry name" value="DNA-bd_dom_put_sf"/>
</dbReference>
<proteinExistence type="predicted"/>
<accession>A0ABN3HQP6</accession>
<name>A0ABN3HQP6_9ACTN</name>
<protein>
    <recommendedName>
        <fullName evidence="3">HTH merR-type domain-containing protein</fullName>
    </recommendedName>
</protein>
<gene>
    <name evidence="4" type="ORF">GCM10010420_05100</name>
</gene>
<reference evidence="4 5" key="1">
    <citation type="journal article" date="2019" name="Int. J. Syst. Evol. Microbiol.">
        <title>The Global Catalogue of Microorganisms (GCM) 10K type strain sequencing project: providing services to taxonomists for standard genome sequencing and annotation.</title>
        <authorList>
            <consortium name="The Broad Institute Genomics Platform"/>
            <consortium name="The Broad Institute Genome Sequencing Center for Infectious Disease"/>
            <person name="Wu L."/>
            <person name="Ma J."/>
        </authorList>
    </citation>
    <scope>NUCLEOTIDE SEQUENCE [LARGE SCALE GENOMIC DNA]</scope>
    <source>
        <strain evidence="4 5">JCM 6921</strain>
    </source>
</reference>
<evidence type="ECO:0000313" key="5">
    <source>
        <dbReference type="Proteomes" id="UP001500058"/>
    </source>
</evidence>
<comment type="caution">
    <text evidence="4">The sequence shown here is derived from an EMBL/GenBank/DDBJ whole genome shotgun (WGS) entry which is preliminary data.</text>
</comment>
<dbReference type="PANTHER" id="PTHR30204:SF93">
    <property type="entry name" value="HTH MERR-TYPE DOMAIN-CONTAINING PROTEIN"/>
    <property type="match status" value="1"/>
</dbReference>
<organism evidence="4 5">
    <name type="scientific">Streptomyces glaucosporus</name>
    <dbReference type="NCBI Taxonomy" id="284044"/>
    <lineage>
        <taxon>Bacteria</taxon>
        <taxon>Bacillati</taxon>
        <taxon>Actinomycetota</taxon>
        <taxon>Actinomycetes</taxon>
        <taxon>Kitasatosporales</taxon>
        <taxon>Streptomycetaceae</taxon>
        <taxon>Streptomyces</taxon>
    </lineage>
</organism>
<dbReference type="Proteomes" id="UP001500058">
    <property type="component" value="Unassembled WGS sequence"/>
</dbReference>
<evidence type="ECO:0000256" key="2">
    <source>
        <dbReference type="SAM" id="MobiDB-lite"/>
    </source>
</evidence>
<sequence length="314" mass="33046">MADPETDAAPGPAPDAEGADGTAHPDGPAPGGKTPVEYRTAELARAAGITVRTLRFYRERRLLPPPRREGRIAWYNEHHLARLRTISALLARGHTLGGIADLIDAFEKGRDSGNAAELLGLESALVSPWSEETPVRLTPEELAAHFPGEVTSGNLAAALRLGYVAVDGEEVVHVSRRLLDASTALVREGIPLAAVLEAGRVVREHADAVADLFTGLVRRHLLADVDELSPAGLQRLSELMDRLRPLAKQVVDTELALAMDRRVRAELESWPRSDAGPRTGSGAGREPGQNPGADPGTGAGADAGADPGTESAGA</sequence>
<dbReference type="PANTHER" id="PTHR30204">
    <property type="entry name" value="REDOX-CYCLING DRUG-SENSING TRANSCRIPTIONAL ACTIVATOR SOXR"/>
    <property type="match status" value="1"/>
</dbReference>
<dbReference type="RefSeq" id="WP_425576226.1">
    <property type="nucleotide sequence ID" value="NZ_BAAATJ010000002.1"/>
</dbReference>
<dbReference type="Pfam" id="PF13411">
    <property type="entry name" value="MerR_1"/>
    <property type="match status" value="1"/>
</dbReference>
<dbReference type="PRINTS" id="PR00040">
    <property type="entry name" value="HTHMERR"/>
</dbReference>
<feature type="domain" description="HTH merR-type" evidence="3">
    <location>
        <begin position="37"/>
        <end position="105"/>
    </location>
</feature>
<evidence type="ECO:0000256" key="1">
    <source>
        <dbReference type="ARBA" id="ARBA00023125"/>
    </source>
</evidence>
<keyword evidence="1" id="KW-0238">DNA-binding</keyword>
<keyword evidence="5" id="KW-1185">Reference proteome</keyword>